<organism evidence="2 3">
    <name type="scientific">Ajellomyces capsulatus (strain H143)</name>
    <name type="common">Darling's disease fungus</name>
    <name type="synonym">Histoplasma capsulatum</name>
    <dbReference type="NCBI Taxonomy" id="544712"/>
    <lineage>
        <taxon>Eukaryota</taxon>
        <taxon>Fungi</taxon>
        <taxon>Dikarya</taxon>
        <taxon>Ascomycota</taxon>
        <taxon>Pezizomycotina</taxon>
        <taxon>Eurotiomycetes</taxon>
        <taxon>Eurotiomycetidae</taxon>
        <taxon>Onygenales</taxon>
        <taxon>Ajellomycetaceae</taxon>
        <taxon>Histoplasma</taxon>
    </lineage>
</organism>
<dbReference type="HOGENOM" id="CLU_2222485_0_0_1"/>
<reference evidence="3" key="1">
    <citation type="submission" date="2009-05" db="EMBL/GenBank/DDBJ databases">
        <title>The genome sequence of Ajellomyces capsulatus strain H143.</title>
        <authorList>
            <person name="Champion M."/>
            <person name="Cuomo C.A."/>
            <person name="Ma L.-J."/>
            <person name="Henn M.R."/>
            <person name="Sil A."/>
            <person name="Goldman B."/>
            <person name="Young S.K."/>
            <person name="Kodira C.D."/>
            <person name="Zeng Q."/>
            <person name="Koehrsen M."/>
            <person name="Alvarado L."/>
            <person name="Berlin A.M."/>
            <person name="Borenstein D."/>
            <person name="Chen Z."/>
            <person name="Engels R."/>
            <person name="Freedman E."/>
            <person name="Gellesch M."/>
            <person name="Goldberg J."/>
            <person name="Griggs A."/>
            <person name="Gujja S."/>
            <person name="Heiman D.I."/>
            <person name="Hepburn T.A."/>
            <person name="Howarth C."/>
            <person name="Jen D."/>
            <person name="Larson L."/>
            <person name="Lewis B."/>
            <person name="Mehta T."/>
            <person name="Park D."/>
            <person name="Pearson M."/>
            <person name="Roberts A."/>
            <person name="Saif S."/>
            <person name="Shea T.D."/>
            <person name="Shenoy N."/>
            <person name="Sisk P."/>
            <person name="Stolte C."/>
            <person name="Sykes S."/>
            <person name="Walk T."/>
            <person name="White J."/>
            <person name="Yandava C."/>
            <person name="Klein B."/>
            <person name="McEwen J.G."/>
            <person name="Puccia R."/>
            <person name="Goldman G.H."/>
            <person name="Felipe M.S."/>
            <person name="Nino-Vega G."/>
            <person name="San-Blas G."/>
            <person name="Taylor J.W."/>
            <person name="Mendoza L."/>
            <person name="Galagan J.E."/>
            <person name="Nusbaum C."/>
            <person name="Birren B.W."/>
        </authorList>
    </citation>
    <scope>NUCLEOTIDE SEQUENCE [LARGE SCALE GENOMIC DNA]</scope>
    <source>
        <strain evidence="3">H143</strain>
    </source>
</reference>
<dbReference type="Proteomes" id="UP000002624">
    <property type="component" value="Unassembled WGS sequence"/>
</dbReference>
<evidence type="ECO:0000256" key="1">
    <source>
        <dbReference type="SAM" id="MobiDB-lite"/>
    </source>
</evidence>
<accession>C6HEE3</accession>
<feature type="region of interest" description="Disordered" evidence="1">
    <location>
        <begin position="77"/>
        <end position="106"/>
    </location>
</feature>
<dbReference type="EMBL" id="GG692424">
    <property type="protein sequence ID" value="EER41164.1"/>
    <property type="molecule type" value="Genomic_DNA"/>
</dbReference>
<sequence length="106" mass="11685">MAKHARYSSGEVGNVADVDEAYSLADEYAFSHVGRLNGCMSRGLIPESQRRVGWLCCRAAGVARAIFKQARVCDSAKGQHDGIDHSFARSRSNPTMATLDRRDRKL</sequence>
<dbReference type="VEuPathDB" id="FungiDB:HCDG_04810"/>
<name>C6HEE3_AJECH</name>
<gene>
    <name evidence="2" type="ORF">HCDG_04810</name>
</gene>
<feature type="compositionally biased region" description="Basic and acidic residues" evidence="1">
    <location>
        <begin position="77"/>
        <end position="87"/>
    </location>
</feature>
<dbReference type="AlphaFoldDB" id="C6HEE3"/>
<protein>
    <submittedName>
        <fullName evidence="2">Uncharacterized protein</fullName>
    </submittedName>
</protein>
<evidence type="ECO:0000313" key="3">
    <source>
        <dbReference type="Proteomes" id="UP000002624"/>
    </source>
</evidence>
<evidence type="ECO:0000313" key="2">
    <source>
        <dbReference type="EMBL" id="EER41164.1"/>
    </source>
</evidence>
<proteinExistence type="predicted"/>